<dbReference type="InterPro" id="IPR008969">
    <property type="entry name" value="CarboxyPept-like_regulatory"/>
</dbReference>
<reference evidence="2" key="1">
    <citation type="journal article" date="2020" name="MBio">
        <title>Horizontal gene transfer to a defensive symbiont with a reduced genome amongst a multipartite beetle microbiome.</title>
        <authorList>
            <person name="Waterworth S.C."/>
            <person name="Florez L.V."/>
            <person name="Rees E.R."/>
            <person name="Hertweck C."/>
            <person name="Kaltenpoth M."/>
            <person name="Kwan J.C."/>
        </authorList>
    </citation>
    <scope>NUCLEOTIDE SEQUENCE [LARGE SCALE GENOMIC DNA]</scope>
</reference>
<evidence type="ECO:0000313" key="1">
    <source>
        <dbReference type="EMBL" id="KAF1026748.1"/>
    </source>
</evidence>
<accession>A0A833PGY4</accession>
<dbReference type="Proteomes" id="UP000490535">
    <property type="component" value="Unassembled WGS sequence"/>
</dbReference>
<evidence type="ECO:0008006" key="3">
    <source>
        <dbReference type="Google" id="ProtNLM"/>
    </source>
</evidence>
<dbReference type="AlphaFoldDB" id="A0A833PGY4"/>
<name>A0A833PGY4_ACIBZ</name>
<proteinExistence type="predicted"/>
<dbReference type="SUPFAM" id="SSF49464">
    <property type="entry name" value="Carboxypeptidase regulatory domain-like"/>
    <property type="match status" value="1"/>
</dbReference>
<comment type="caution">
    <text evidence="1">The sequence shown here is derived from an EMBL/GenBank/DDBJ whole genome shotgun (WGS) entry which is preliminary data.</text>
</comment>
<sequence length="148" mass="16825">MFINKITYHLQMKLLCILTISLCLSACISRLSRPEISGQVVDGRGQPIAAVQVAETQTDQHGYFQLKEQRYSAFLLKEIMYMEAPPVFFQTTVIKLGYQPCYLHYFNRFGGGQGKGAQWKLGKIILQSNLNAQGQREIDDCTVKTQEK</sequence>
<organism evidence="1 2">
    <name type="scientific">Acinetobacter bereziniae</name>
    <name type="common">Acinetobacter genomosp. 10</name>
    <dbReference type="NCBI Taxonomy" id="106648"/>
    <lineage>
        <taxon>Bacteria</taxon>
        <taxon>Pseudomonadati</taxon>
        <taxon>Pseudomonadota</taxon>
        <taxon>Gammaproteobacteria</taxon>
        <taxon>Moraxellales</taxon>
        <taxon>Moraxellaceae</taxon>
        <taxon>Acinetobacter</taxon>
    </lineage>
</organism>
<protein>
    <recommendedName>
        <fullName evidence="3">Carboxypeptidase regulatory-like domain-containing protein</fullName>
    </recommendedName>
</protein>
<evidence type="ECO:0000313" key="2">
    <source>
        <dbReference type="Proteomes" id="UP000490535"/>
    </source>
</evidence>
<dbReference type="EMBL" id="WNDP01000018">
    <property type="protein sequence ID" value="KAF1026748.1"/>
    <property type="molecule type" value="Genomic_DNA"/>
</dbReference>
<gene>
    <name evidence="1" type="ORF">GAK29_01061</name>
</gene>